<dbReference type="EMBL" id="VUJU01013350">
    <property type="protein sequence ID" value="KAF0705111.1"/>
    <property type="molecule type" value="Genomic_DNA"/>
</dbReference>
<reference evidence="1 2" key="1">
    <citation type="submission" date="2019-08" db="EMBL/GenBank/DDBJ databases">
        <title>Whole genome of Aphis craccivora.</title>
        <authorList>
            <person name="Voronova N.V."/>
            <person name="Shulinski R.S."/>
            <person name="Bandarenka Y.V."/>
            <person name="Zhorov D.G."/>
            <person name="Warner D."/>
        </authorList>
    </citation>
    <scope>NUCLEOTIDE SEQUENCE [LARGE SCALE GENOMIC DNA]</scope>
    <source>
        <strain evidence="1">180601</strain>
        <tissue evidence="1">Whole Body</tissue>
    </source>
</reference>
<dbReference type="Proteomes" id="UP000478052">
    <property type="component" value="Unassembled WGS sequence"/>
</dbReference>
<keyword evidence="2" id="KW-1185">Reference proteome</keyword>
<dbReference type="AlphaFoldDB" id="A0A6G0VQ66"/>
<dbReference type="OrthoDB" id="6613885at2759"/>
<organism evidence="1 2">
    <name type="scientific">Aphis craccivora</name>
    <name type="common">Cowpea aphid</name>
    <dbReference type="NCBI Taxonomy" id="307492"/>
    <lineage>
        <taxon>Eukaryota</taxon>
        <taxon>Metazoa</taxon>
        <taxon>Ecdysozoa</taxon>
        <taxon>Arthropoda</taxon>
        <taxon>Hexapoda</taxon>
        <taxon>Insecta</taxon>
        <taxon>Pterygota</taxon>
        <taxon>Neoptera</taxon>
        <taxon>Paraneoptera</taxon>
        <taxon>Hemiptera</taxon>
        <taxon>Sternorrhyncha</taxon>
        <taxon>Aphidomorpha</taxon>
        <taxon>Aphidoidea</taxon>
        <taxon>Aphididae</taxon>
        <taxon>Aphidini</taxon>
        <taxon>Aphis</taxon>
        <taxon>Aphis</taxon>
    </lineage>
</organism>
<sequence length="95" mass="11412">MADVNGLTSSCRQNEFTNQYIQNYDLSYSNMGSNDIYFMYELLQYHYNSLSDMILQDSVPSIIIFNQLLTSNLYLYYYFLLHFKINARLVFYIHK</sequence>
<gene>
    <name evidence="1" type="ORF">FWK35_00032348</name>
</gene>
<comment type="caution">
    <text evidence="1">The sequence shown here is derived from an EMBL/GenBank/DDBJ whole genome shotgun (WGS) entry which is preliminary data.</text>
</comment>
<evidence type="ECO:0000313" key="1">
    <source>
        <dbReference type="EMBL" id="KAF0705111.1"/>
    </source>
</evidence>
<proteinExistence type="predicted"/>
<protein>
    <submittedName>
        <fullName evidence="1">Death-associated inhibitor of apoptosis 1-like</fullName>
    </submittedName>
</protein>
<accession>A0A6G0VQ66</accession>
<evidence type="ECO:0000313" key="2">
    <source>
        <dbReference type="Proteomes" id="UP000478052"/>
    </source>
</evidence>
<name>A0A6G0VQ66_APHCR</name>